<evidence type="ECO:0000256" key="4">
    <source>
        <dbReference type="ARBA" id="ARBA00023317"/>
    </source>
</evidence>
<keyword evidence="4" id="KW-0670">Pyruvate</keyword>
<organism evidence="5 6">
    <name type="scientific">Syntrophorhabdus aromaticivorans</name>
    <dbReference type="NCBI Taxonomy" id="328301"/>
    <lineage>
        <taxon>Bacteria</taxon>
        <taxon>Pseudomonadati</taxon>
        <taxon>Thermodesulfobacteriota</taxon>
        <taxon>Syntrophorhabdia</taxon>
        <taxon>Syntrophorhabdales</taxon>
        <taxon>Syntrophorhabdaceae</taxon>
        <taxon>Syntrophorhabdus</taxon>
    </lineage>
</organism>
<keyword evidence="3" id="KW-0456">Lyase</keyword>
<reference evidence="5" key="2">
    <citation type="submission" date="2020-01" db="EMBL/GenBank/DDBJ databases">
        <authorList>
            <person name="Campanaro S."/>
        </authorList>
    </citation>
    <scope>NUCLEOTIDE SEQUENCE</scope>
    <source>
        <strain evidence="5">AS06rmzACSIP_7</strain>
    </source>
</reference>
<proteinExistence type="predicted"/>
<reference evidence="5" key="1">
    <citation type="journal article" date="2020" name="Biotechnol. Biofuels">
        <title>New insights from the biogas microbiome by comprehensive genome-resolved metagenomics of nearly 1600 species originating from multiple anaerobic digesters.</title>
        <authorList>
            <person name="Campanaro S."/>
            <person name="Treu L."/>
            <person name="Rodriguez-R L.M."/>
            <person name="Kovalovszki A."/>
            <person name="Ziels R.M."/>
            <person name="Maus I."/>
            <person name="Zhu X."/>
            <person name="Kougias P.G."/>
            <person name="Basile A."/>
            <person name="Luo G."/>
            <person name="Schluter A."/>
            <person name="Konstantinidis K.T."/>
            <person name="Angelidaki I."/>
        </authorList>
    </citation>
    <scope>NUCLEOTIDE SEQUENCE</scope>
    <source>
        <strain evidence="5">AS06rmzACSIP_7</strain>
    </source>
</reference>
<name>A0A971RZY4_9BACT</name>
<dbReference type="PANTHER" id="PTHR10067">
    <property type="entry name" value="PHOSPHATIDYLSERINE DECARBOXYLASE"/>
    <property type="match status" value="1"/>
</dbReference>
<evidence type="ECO:0000256" key="2">
    <source>
        <dbReference type="ARBA" id="ARBA00023145"/>
    </source>
</evidence>
<keyword evidence="1" id="KW-0210">Decarboxylase</keyword>
<dbReference type="GO" id="GO:0004609">
    <property type="term" value="F:phosphatidylserine decarboxylase activity"/>
    <property type="evidence" value="ECO:0007669"/>
    <property type="project" value="InterPro"/>
</dbReference>
<protein>
    <submittedName>
        <fullName evidence="5">Phosphatidylserine decarboxylase</fullName>
    </submittedName>
</protein>
<gene>
    <name evidence="5" type="ORF">GXY80_04730</name>
</gene>
<dbReference type="GO" id="GO:0008654">
    <property type="term" value="P:phospholipid biosynthetic process"/>
    <property type="evidence" value="ECO:0007669"/>
    <property type="project" value="InterPro"/>
</dbReference>
<keyword evidence="2" id="KW-0865">Zymogen</keyword>
<evidence type="ECO:0000256" key="1">
    <source>
        <dbReference type="ARBA" id="ARBA00022793"/>
    </source>
</evidence>
<dbReference type="Proteomes" id="UP000777265">
    <property type="component" value="Unassembled WGS sequence"/>
</dbReference>
<dbReference type="Pfam" id="PF02666">
    <property type="entry name" value="PS_Dcarbxylase"/>
    <property type="match status" value="1"/>
</dbReference>
<evidence type="ECO:0000313" key="6">
    <source>
        <dbReference type="Proteomes" id="UP000777265"/>
    </source>
</evidence>
<evidence type="ECO:0000313" key="5">
    <source>
        <dbReference type="EMBL" id="NLW34775.1"/>
    </source>
</evidence>
<dbReference type="InterPro" id="IPR003817">
    <property type="entry name" value="PS_Dcarbxylase"/>
</dbReference>
<accession>A0A971RZY4</accession>
<comment type="caution">
    <text evidence="5">The sequence shown here is derived from an EMBL/GenBank/DDBJ whole genome shotgun (WGS) entry which is preliminary data.</text>
</comment>
<dbReference type="EMBL" id="JAAYEE010000081">
    <property type="protein sequence ID" value="NLW34775.1"/>
    <property type="molecule type" value="Genomic_DNA"/>
</dbReference>
<evidence type="ECO:0000256" key="3">
    <source>
        <dbReference type="ARBA" id="ARBA00023239"/>
    </source>
</evidence>
<sequence length="334" mass="38187">MVQHQYIERGTRNICNEQLYWDRIINFLYSKVRESSPALFRLLTGPRLSEILSFFVYEPLLGQKLSGTKSFLKRCGINLQECLEAADYYDTPRKIFERQIRYWESRPMPDDPQTVVSPADARALVGSFSKTKTIFIKEKFFEFRQLLGYDRTRWLSTFADGDFAIFRLTPDKYHYNHTPVAGKIVDFYEIPGAYHSCNPGAVVTVVTPYSINKRVVTIFDTDVPGGSHVGFVGMIEVVALMIGDIVQRYSEKEYNDHCEITPGMHVKRGAPKSMYRPGSSTDILVFQKDRVCFAEDILQNRCHKSAQSRFTLGFGVALVETDVKVRSPIAVRVG</sequence>
<dbReference type="AlphaFoldDB" id="A0A971RZY4"/>